<sequence>MKGFFNYIAIGMMIIGLLGIFACSLLALISLIKKNMDGFFKILGAGALSIVVLFMGLVLGTFTEKNYWERAAGDSDNKENEEIIRNIQRNEEDQKTQKQDYENWQKEVDAQLDAYEEKNVYNAVLEYESAITEAINQGDFSIVEPYLLPDSRLYSSQNQLVENLHNKGITETLNMFNIESINKVKEGIFAAEVYEEVQINYSSGKTENKTFRWTYTIHNADGQYLLSDLQ</sequence>
<keyword evidence="1" id="KW-0812">Transmembrane</keyword>
<dbReference type="RefSeq" id="WP_114747372.1">
    <property type="nucleotide sequence ID" value="NZ_QQAY01000029.1"/>
</dbReference>
<dbReference type="Pfam" id="PF22819">
    <property type="entry name" value="TcaA_5th"/>
    <property type="match status" value="1"/>
</dbReference>
<keyword evidence="1" id="KW-1133">Transmembrane helix</keyword>
<protein>
    <recommendedName>
        <fullName evidence="2">TcaA protein NTF2-like domain-containing protein</fullName>
    </recommendedName>
</protein>
<comment type="caution">
    <text evidence="3">The sequence shown here is derived from an EMBL/GenBank/DDBJ whole genome shotgun (WGS) entry which is preliminary data.</text>
</comment>
<evidence type="ECO:0000259" key="2">
    <source>
        <dbReference type="Pfam" id="PF22819"/>
    </source>
</evidence>
<dbReference type="OrthoDB" id="1895190at2"/>
<feature type="transmembrane region" description="Helical" evidence="1">
    <location>
        <begin position="38"/>
        <end position="60"/>
    </location>
</feature>
<dbReference type="Proteomes" id="UP000255326">
    <property type="component" value="Unassembled WGS sequence"/>
</dbReference>
<dbReference type="PROSITE" id="PS51257">
    <property type="entry name" value="PROKAR_LIPOPROTEIN"/>
    <property type="match status" value="1"/>
</dbReference>
<dbReference type="InterPro" id="IPR054528">
    <property type="entry name" value="TcaA_5th"/>
</dbReference>
<name>A0A370FXX6_9BACI</name>
<dbReference type="AlphaFoldDB" id="A0A370FXX6"/>
<evidence type="ECO:0000313" key="4">
    <source>
        <dbReference type="Proteomes" id="UP000255326"/>
    </source>
</evidence>
<reference evidence="3 4" key="1">
    <citation type="submission" date="2018-07" db="EMBL/GenBank/DDBJ databases">
        <title>Genomic Encyclopedia of Type Strains, Phase IV (KMG-IV): sequencing the most valuable type-strain genomes for metagenomic binning, comparative biology and taxonomic classification.</title>
        <authorList>
            <person name="Goeker M."/>
        </authorList>
    </citation>
    <scope>NUCLEOTIDE SEQUENCE [LARGE SCALE GENOMIC DNA]</scope>
    <source>
        <strain evidence="3 4">DSM 25281</strain>
    </source>
</reference>
<dbReference type="EMBL" id="QQAY01000029">
    <property type="protein sequence ID" value="RDI36477.1"/>
    <property type="molecule type" value="Genomic_DNA"/>
</dbReference>
<feature type="transmembrane region" description="Helical" evidence="1">
    <location>
        <begin position="7"/>
        <end position="32"/>
    </location>
</feature>
<organism evidence="3 4">
    <name type="scientific">Falsibacillus pallidus</name>
    <dbReference type="NCBI Taxonomy" id="493781"/>
    <lineage>
        <taxon>Bacteria</taxon>
        <taxon>Bacillati</taxon>
        <taxon>Bacillota</taxon>
        <taxon>Bacilli</taxon>
        <taxon>Bacillales</taxon>
        <taxon>Bacillaceae</taxon>
        <taxon>Falsibacillus</taxon>
    </lineage>
</organism>
<feature type="domain" description="TcaA protein NTF2-like" evidence="2">
    <location>
        <begin position="117"/>
        <end position="229"/>
    </location>
</feature>
<accession>A0A370FXX6</accession>
<evidence type="ECO:0000256" key="1">
    <source>
        <dbReference type="SAM" id="Phobius"/>
    </source>
</evidence>
<evidence type="ECO:0000313" key="3">
    <source>
        <dbReference type="EMBL" id="RDI36477.1"/>
    </source>
</evidence>
<keyword evidence="4" id="KW-1185">Reference proteome</keyword>
<proteinExistence type="predicted"/>
<gene>
    <name evidence="3" type="ORF">DFR59_12912</name>
</gene>
<keyword evidence="1" id="KW-0472">Membrane</keyword>